<keyword evidence="2" id="KW-1185">Reference proteome</keyword>
<accession>A0A0L0H280</accession>
<evidence type="ECO:0000313" key="1">
    <source>
        <dbReference type="EMBL" id="KNC94858.1"/>
    </source>
</evidence>
<reference evidence="1 2" key="1">
    <citation type="journal article" date="2015" name="Appl. Environ. Microbiol.">
        <title>The Enterobacterium Trabulsiella odontotermitis Presents Novel Adaptations Related to Its Association with Fungus-Growing Termites.</title>
        <authorList>
            <person name="Sapountzis P."/>
            <person name="Gruntjes T."/>
            <person name="Otani S."/>
            <person name="Estevez J."/>
            <person name="da Costa R.R."/>
            <person name="Plunkett G.3rd."/>
            <person name="Perna N.T."/>
            <person name="Poulsen M."/>
        </authorList>
    </citation>
    <scope>NUCLEOTIDE SEQUENCE [LARGE SCALE GENOMIC DNA]</scope>
    <source>
        <strain evidence="1 2">12</strain>
    </source>
</reference>
<sequence>MKIFLADPKGKLTPSEAKSVIVEFSDGRKLKLTESETPTPKEIPEGISVWGIGKTAQSEYEKSTSIMNVIPVAANGIIIIPYHPYGTIQPAKKLSMEIFISDQDDTRRSVDTSNIVIELKSGKTLELLQDYAKRGLLIWGGREPVPGLPIEDAVKRTEGLGMSPKAANVIHVFPYKIQRDTPA</sequence>
<evidence type="ECO:0000313" key="2">
    <source>
        <dbReference type="Proteomes" id="UP000037393"/>
    </source>
</evidence>
<dbReference type="EMBL" id="JNGI01000018">
    <property type="protein sequence ID" value="KNC94858.1"/>
    <property type="molecule type" value="Genomic_DNA"/>
</dbReference>
<comment type="caution">
    <text evidence="1">The sequence shown here is derived from an EMBL/GenBank/DDBJ whole genome shotgun (WGS) entry which is preliminary data.</text>
</comment>
<organism evidence="1 2">
    <name type="scientific">Trabulsiella odontotermitis</name>
    <dbReference type="NCBI Taxonomy" id="379893"/>
    <lineage>
        <taxon>Bacteria</taxon>
        <taxon>Pseudomonadati</taxon>
        <taxon>Pseudomonadota</taxon>
        <taxon>Gammaproteobacteria</taxon>
        <taxon>Enterobacterales</taxon>
        <taxon>Enterobacteriaceae</taxon>
        <taxon>Trabulsiella</taxon>
    </lineage>
</organism>
<proteinExistence type="predicted"/>
<dbReference type="AlphaFoldDB" id="A0A0L0H280"/>
<dbReference type="RefSeq" id="WP_238158640.1">
    <property type="nucleotide sequence ID" value="NZ_JNGI01000018.1"/>
</dbReference>
<dbReference type="PATRIC" id="fig|379893.4.peg.1902"/>
<name>A0A0L0H280_9ENTR</name>
<dbReference type="Proteomes" id="UP000037393">
    <property type="component" value="Unassembled WGS sequence"/>
</dbReference>
<gene>
    <name evidence="1" type="ORF">GM31_09335</name>
</gene>
<protein>
    <submittedName>
        <fullName evidence="1">Uncharacterized protein</fullName>
    </submittedName>
</protein>